<accession>A0A5C4VHQ5</accession>
<proteinExistence type="predicted"/>
<feature type="domain" description="General stress protein 17M-like" evidence="1">
    <location>
        <begin position="18"/>
        <end position="81"/>
    </location>
</feature>
<dbReference type="Pfam" id="PF11181">
    <property type="entry name" value="YflT"/>
    <property type="match status" value="1"/>
</dbReference>
<reference evidence="2 3" key="1">
    <citation type="submission" date="2019-10" db="EMBL/GenBank/DDBJ databases">
        <title>Nonomuraea sp. nov., isolated from Phyllanthus amarus.</title>
        <authorList>
            <person name="Klykleung N."/>
            <person name="Tanasupawat S."/>
        </authorList>
    </citation>
    <scope>NUCLEOTIDE SEQUENCE [LARGE SCALE GENOMIC DNA]</scope>
    <source>
        <strain evidence="2 3">PA1-10</strain>
    </source>
</reference>
<dbReference type="InterPro" id="IPR025889">
    <property type="entry name" value="GSP17M-like_dom"/>
</dbReference>
<sequence>MIETAPVVAPPSVAGDRPVVGSYDTYEQAREAVAFLAGNDVAAHRVGIVGENLRLKDDVLGRMTAPRAAGVGAALGAWFGLPSSLPVLLAAGPWAALLAGVVFGALLGAVFGLTAYWTARGRGDLPAGRSLVAARYDVVADVAVADDARNLLIGYGRRTG</sequence>
<evidence type="ECO:0000259" key="1">
    <source>
        <dbReference type="Pfam" id="PF11181"/>
    </source>
</evidence>
<dbReference type="Proteomes" id="UP000312512">
    <property type="component" value="Unassembled WGS sequence"/>
</dbReference>
<dbReference type="RefSeq" id="WP_139636389.1">
    <property type="nucleotide sequence ID" value="NZ_VDLX02000022.1"/>
</dbReference>
<evidence type="ECO:0000313" key="2">
    <source>
        <dbReference type="EMBL" id="KAB8189056.1"/>
    </source>
</evidence>
<comment type="caution">
    <text evidence="2">The sequence shown here is derived from an EMBL/GenBank/DDBJ whole genome shotgun (WGS) entry which is preliminary data.</text>
</comment>
<organism evidence="2 3">
    <name type="scientific">Nonomuraea phyllanthi</name>
    <dbReference type="NCBI Taxonomy" id="2219224"/>
    <lineage>
        <taxon>Bacteria</taxon>
        <taxon>Bacillati</taxon>
        <taxon>Actinomycetota</taxon>
        <taxon>Actinomycetes</taxon>
        <taxon>Streptosporangiales</taxon>
        <taxon>Streptosporangiaceae</taxon>
        <taxon>Nonomuraea</taxon>
    </lineage>
</organism>
<dbReference type="OrthoDB" id="3381462at2"/>
<gene>
    <name evidence="2" type="ORF">FH608_042115</name>
</gene>
<keyword evidence="3" id="KW-1185">Reference proteome</keyword>
<dbReference type="EMBL" id="VDLX02000022">
    <property type="protein sequence ID" value="KAB8189056.1"/>
    <property type="molecule type" value="Genomic_DNA"/>
</dbReference>
<protein>
    <recommendedName>
        <fullName evidence="1">General stress protein 17M-like domain-containing protein</fullName>
    </recommendedName>
</protein>
<evidence type="ECO:0000313" key="3">
    <source>
        <dbReference type="Proteomes" id="UP000312512"/>
    </source>
</evidence>
<dbReference type="AlphaFoldDB" id="A0A5C4VHQ5"/>
<name>A0A5C4VHQ5_9ACTN</name>